<dbReference type="Proteomes" id="UP000564385">
    <property type="component" value="Unassembled WGS sequence"/>
</dbReference>
<comment type="caution">
    <text evidence="10">The sequence shown here is derived from an EMBL/GenBank/DDBJ whole genome shotgun (WGS) entry which is preliminary data.</text>
</comment>
<dbReference type="Gene3D" id="2.60.40.1120">
    <property type="entry name" value="Carboxypeptidase-like, regulatory domain"/>
    <property type="match status" value="1"/>
</dbReference>
<evidence type="ECO:0000256" key="3">
    <source>
        <dbReference type="ARBA" id="ARBA00022452"/>
    </source>
</evidence>
<sequence length="1139" mass="121097">MSFCLGRARLSAGVRNVVRACLLWCSAAAAVGACAWGQTPVDGEVSGFVVDATGAGLKGAVVQVENLANGLTAVAKTEGRGEFVVAHLPAGEYRVLVGYERFANLTLEPVEVEVGGVTSVEARLKVGGVITSVNVTAVPETPATVSVDEAAATATASVVTPEEMERTPVNGRRWQTFALLTPTVNADPEGDGLLSFRGVASTQNSSRVDGGDDDQSFGAVPRGTGGESGAEIEDAAETGSSKRVSAGSVDGGGGYGRHAGAASTFSQEAVKEFRVSGQNYSALYGHAAGGIITTVSKSGANTLHGTGFYLVRSSAFGATNPFSIATSYVGGVSTSTEVKPSDLRQQFGGSVGGAAVRDKLFYFYAYDQQRRSFPAISTPDDPNFYLLTPTQSALLGNRGVTQTKIDAALTYLDSLTGTVPRRHDQTINFGKVDWQAVARHRVSLQYDRARSSSPSGARSAPVVDLGAASLGSSYAKVDSVLGRWMWSVSPKLSHELRIQYGRDLQFETASKPLPQEPAVGPEGYAPEIAIGPDGFTFGTSTSLGRTAYPDENKVQVADLLTLVRGRHQIQAGVDVSFVHDDISSLNNLQGAFHYDSGITSGHAGGLVDWITDYTFNVNAYPNGGCPSITAKVHDFCFRSFTQSFGQKTVTFDMQEWAGFLQDDWRVRRGLTISAGLRYEYELSPLPQQPNAVLDAVFGQKGATSVFPEDRNNFGPRVGVSWEPFGSGRGVVRIGYGLFYGRLPGATVSSALTRTALPSSTTSVLILPTTVTNCPQVANQGFGYACSYVTPPPAAVGKTTSAMVFDRRFRLPAVQQGSFSIEREMGAGTIASATYLLNLDRQLPNSVDINIAPAVATKEFQLQGGTSAVGVRDGETFVVPFYSQRLNTNFGPVTDIVSNADATYNALVLEARRRSRGGVEFRASWTWAKAIDYGQSGGATPRTNGQFDPFDVRYDKGLSALNYPHKFVASVVWEPRFTIEQHWLRSTVNGWAVAPIFTETSGRPYSLDIFGGTRLTGGHESINGAGGAAYLPTVGRNTLRLPDTGRVDLRLSKAVRVSEGVKVRGVAEAFNLTNKVNYSAIMQRAYLVGTEANGITPLVFQSAATVAAEGLNVRPFGTFTAASTGQSPERQVQLGVRVEF</sequence>
<evidence type="ECO:0000313" key="10">
    <source>
        <dbReference type="EMBL" id="NYF91900.1"/>
    </source>
</evidence>
<evidence type="ECO:0000259" key="9">
    <source>
        <dbReference type="Pfam" id="PF25183"/>
    </source>
</evidence>
<reference evidence="10 11" key="1">
    <citation type="submission" date="2020-07" db="EMBL/GenBank/DDBJ databases">
        <title>Genomic Encyclopedia of Type Strains, Phase IV (KMG-V): Genome sequencing to study the core and pangenomes of soil and plant-associated prokaryotes.</title>
        <authorList>
            <person name="Whitman W."/>
        </authorList>
    </citation>
    <scope>NUCLEOTIDE SEQUENCE [LARGE SCALE GENOMIC DNA]</scope>
    <source>
        <strain evidence="10 11">M8UP22</strain>
    </source>
</reference>
<keyword evidence="3" id="KW-1134">Transmembrane beta strand</keyword>
<feature type="domain" description="TonB-dependent transporter Oar-like beta-barrel" evidence="9">
    <location>
        <begin position="295"/>
        <end position="416"/>
    </location>
</feature>
<accession>A0A852VJT8</accession>
<dbReference type="InterPro" id="IPR039426">
    <property type="entry name" value="TonB-dep_rcpt-like"/>
</dbReference>
<dbReference type="SUPFAM" id="SSF56935">
    <property type="entry name" value="Porins"/>
    <property type="match status" value="1"/>
</dbReference>
<comment type="subcellular location">
    <subcellularLocation>
        <location evidence="1">Cell outer membrane</location>
        <topology evidence="1">Multi-pass membrane protein</topology>
    </subcellularLocation>
</comment>
<dbReference type="GO" id="GO:0009279">
    <property type="term" value="C:cell outer membrane"/>
    <property type="evidence" value="ECO:0007669"/>
    <property type="project" value="UniProtKB-SubCell"/>
</dbReference>
<dbReference type="GO" id="GO:0044718">
    <property type="term" value="P:siderophore transmembrane transport"/>
    <property type="evidence" value="ECO:0007669"/>
    <property type="project" value="TreeGrafter"/>
</dbReference>
<keyword evidence="5" id="KW-0472">Membrane</keyword>
<evidence type="ECO:0000256" key="8">
    <source>
        <dbReference type="SAM" id="SignalP"/>
    </source>
</evidence>
<dbReference type="SUPFAM" id="SSF49452">
    <property type="entry name" value="Starch-binding domain-like"/>
    <property type="match status" value="1"/>
</dbReference>
<dbReference type="GO" id="GO:0015344">
    <property type="term" value="F:siderophore uptake transmembrane transporter activity"/>
    <property type="evidence" value="ECO:0007669"/>
    <property type="project" value="TreeGrafter"/>
</dbReference>
<feature type="domain" description="TonB-dependent transporter Oar-like beta-barrel" evidence="9">
    <location>
        <begin position="417"/>
        <end position="1132"/>
    </location>
</feature>
<dbReference type="AlphaFoldDB" id="A0A852VJT8"/>
<evidence type="ECO:0000256" key="6">
    <source>
        <dbReference type="ARBA" id="ARBA00023237"/>
    </source>
</evidence>
<evidence type="ECO:0000256" key="5">
    <source>
        <dbReference type="ARBA" id="ARBA00023136"/>
    </source>
</evidence>
<feature type="signal peptide" evidence="8">
    <location>
        <begin position="1"/>
        <end position="29"/>
    </location>
</feature>
<protein>
    <recommendedName>
        <fullName evidence="9">TonB-dependent transporter Oar-like beta-barrel domain-containing protein</fullName>
    </recommendedName>
</protein>
<dbReference type="EMBL" id="JACCCU010000003">
    <property type="protein sequence ID" value="NYF91900.1"/>
    <property type="molecule type" value="Genomic_DNA"/>
</dbReference>
<dbReference type="InterPro" id="IPR057601">
    <property type="entry name" value="Oar-like_b-barrel"/>
</dbReference>
<name>A0A852VJT8_9BACT</name>
<keyword evidence="4" id="KW-0812">Transmembrane</keyword>
<keyword evidence="6" id="KW-0998">Cell outer membrane</keyword>
<feature type="region of interest" description="Disordered" evidence="7">
    <location>
        <begin position="203"/>
        <end position="251"/>
    </location>
</feature>
<dbReference type="Gene3D" id="2.40.170.20">
    <property type="entry name" value="TonB-dependent receptor, beta-barrel domain"/>
    <property type="match status" value="1"/>
</dbReference>
<feature type="chain" id="PRO_5032453927" description="TonB-dependent transporter Oar-like beta-barrel domain-containing protein" evidence="8">
    <location>
        <begin position="30"/>
        <end position="1139"/>
    </location>
</feature>
<gene>
    <name evidence="10" type="ORF">HDF08_004019</name>
</gene>
<evidence type="ECO:0000256" key="1">
    <source>
        <dbReference type="ARBA" id="ARBA00004571"/>
    </source>
</evidence>
<dbReference type="Pfam" id="PF25183">
    <property type="entry name" value="OMP_b-brl_4"/>
    <property type="match status" value="2"/>
</dbReference>
<keyword evidence="2" id="KW-0813">Transport</keyword>
<dbReference type="InterPro" id="IPR036942">
    <property type="entry name" value="Beta-barrel_TonB_sf"/>
</dbReference>
<dbReference type="PROSITE" id="PS51257">
    <property type="entry name" value="PROKAR_LIPOPROTEIN"/>
    <property type="match status" value="1"/>
</dbReference>
<evidence type="ECO:0000256" key="4">
    <source>
        <dbReference type="ARBA" id="ARBA00022692"/>
    </source>
</evidence>
<dbReference type="PANTHER" id="PTHR30069">
    <property type="entry name" value="TONB-DEPENDENT OUTER MEMBRANE RECEPTOR"/>
    <property type="match status" value="1"/>
</dbReference>
<dbReference type="InterPro" id="IPR013784">
    <property type="entry name" value="Carb-bd-like_fold"/>
</dbReference>
<dbReference type="Pfam" id="PF13620">
    <property type="entry name" value="CarboxypepD_reg"/>
    <property type="match status" value="1"/>
</dbReference>
<evidence type="ECO:0000256" key="7">
    <source>
        <dbReference type="SAM" id="MobiDB-lite"/>
    </source>
</evidence>
<organism evidence="10 11">
    <name type="scientific">Tunturiibacter lichenicola</name>
    <dbReference type="NCBI Taxonomy" id="2051959"/>
    <lineage>
        <taxon>Bacteria</taxon>
        <taxon>Pseudomonadati</taxon>
        <taxon>Acidobacteriota</taxon>
        <taxon>Terriglobia</taxon>
        <taxon>Terriglobales</taxon>
        <taxon>Acidobacteriaceae</taxon>
        <taxon>Tunturiibacter</taxon>
    </lineage>
</organism>
<proteinExistence type="predicted"/>
<evidence type="ECO:0000256" key="2">
    <source>
        <dbReference type="ARBA" id="ARBA00022448"/>
    </source>
</evidence>
<dbReference type="GO" id="GO:0030246">
    <property type="term" value="F:carbohydrate binding"/>
    <property type="evidence" value="ECO:0007669"/>
    <property type="project" value="InterPro"/>
</dbReference>
<evidence type="ECO:0000313" key="11">
    <source>
        <dbReference type="Proteomes" id="UP000564385"/>
    </source>
</evidence>
<keyword evidence="8" id="KW-0732">Signal</keyword>
<dbReference type="PANTHER" id="PTHR30069:SF46">
    <property type="entry name" value="OAR PROTEIN"/>
    <property type="match status" value="1"/>
</dbReference>